<evidence type="ECO:0000313" key="4">
    <source>
        <dbReference type="Proteomes" id="UP000298180"/>
    </source>
</evidence>
<reference evidence="3 4" key="1">
    <citation type="submission" date="2019-03" db="EMBL/GenBank/DDBJ databases">
        <title>Ramlibacter henchirensis DSM 14656, whole genome shotgun sequence.</title>
        <authorList>
            <person name="Zhang X."/>
            <person name="Feng G."/>
            <person name="Zhu H."/>
        </authorList>
    </citation>
    <scope>NUCLEOTIDE SEQUENCE [LARGE SCALE GENOMIC DNA]</scope>
    <source>
        <strain evidence="3 4">DSM 14656</strain>
    </source>
</reference>
<evidence type="ECO:0000256" key="2">
    <source>
        <dbReference type="SAM" id="SignalP"/>
    </source>
</evidence>
<accession>A0A4Z0C5Y5</accession>
<evidence type="ECO:0000313" key="3">
    <source>
        <dbReference type="EMBL" id="TFZ07076.1"/>
    </source>
</evidence>
<feature type="compositionally biased region" description="Low complexity" evidence="1">
    <location>
        <begin position="58"/>
        <end position="73"/>
    </location>
</feature>
<dbReference type="EMBL" id="SMLM01000001">
    <property type="protein sequence ID" value="TFZ07076.1"/>
    <property type="molecule type" value="Genomic_DNA"/>
</dbReference>
<proteinExistence type="predicted"/>
<feature type="region of interest" description="Disordered" evidence="1">
    <location>
        <begin position="19"/>
        <end position="160"/>
    </location>
</feature>
<feature type="compositionally biased region" description="Basic and acidic residues" evidence="1">
    <location>
        <begin position="139"/>
        <end position="148"/>
    </location>
</feature>
<comment type="caution">
    <text evidence="3">The sequence shown here is derived from an EMBL/GenBank/DDBJ whole genome shotgun (WGS) entry which is preliminary data.</text>
</comment>
<feature type="signal peptide" evidence="2">
    <location>
        <begin position="1"/>
        <end position="20"/>
    </location>
</feature>
<protein>
    <recommendedName>
        <fullName evidence="5">Cell envelope biogenesis protein TolA</fullName>
    </recommendedName>
</protein>
<dbReference type="RefSeq" id="WP_135263156.1">
    <property type="nucleotide sequence ID" value="NZ_SMLM01000001.1"/>
</dbReference>
<organism evidence="3 4">
    <name type="scientific">Ramlibacter henchirensis</name>
    <dbReference type="NCBI Taxonomy" id="204072"/>
    <lineage>
        <taxon>Bacteria</taxon>
        <taxon>Pseudomonadati</taxon>
        <taxon>Pseudomonadota</taxon>
        <taxon>Betaproteobacteria</taxon>
        <taxon>Burkholderiales</taxon>
        <taxon>Comamonadaceae</taxon>
        <taxon>Ramlibacter</taxon>
    </lineage>
</organism>
<feature type="compositionally biased region" description="Basic and acidic residues" evidence="1">
    <location>
        <begin position="40"/>
        <end position="52"/>
    </location>
</feature>
<name>A0A4Z0C5Y5_9BURK</name>
<gene>
    <name evidence="3" type="ORF">EZ313_10800</name>
</gene>
<dbReference type="Proteomes" id="UP000298180">
    <property type="component" value="Unassembled WGS sequence"/>
</dbReference>
<keyword evidence="2" id="KW-0732">Signal</keyword>
<dbReference type="OrthoDB" id="9914194at2"/>
<sequence length="160" mass="16386">MKLSPILIATAVAFGGTAMAQSRDYDKRSSGTERSASARQADEKPGVVDKTKRGAQRAAEATKSGAKKAATATGNVARKGADTVRNTGEAIARKLPPAPGSAQAQRPPGPDAGGTMAMGAGPAGSARSAGTTTASASDDGDRRQRMDDAYANWRRQQGQR</sequence>
<keyword evidence="4" id="KW-1185">Reference proteome</keyword>
<feature type="chain" id="PRO_5021372083" description="Cell envelope biogenesis protein TolA" evidence="2">
    <location>
        <begin position="21"/>
        <end position="160"/>
    </location>
</feature>
<feature type="compositionally biased region" description="Low complexity" evidence="1">
    <location>
        <begin position="113"/>
        <end position="137"/>
    </location>
</feature>
<evidence type="ECO:0000256" key="1">
    <source>
        <dbReference type="SAM" id="MobiDB-lite"/>
    </source>
</evidence>
<dbReference type="AlphaFoldDB" id="A0A4Z0C5Y5"/>
<evidence type="ECO:0008006" key="5">
    <source>
        <dbReference type="Google" id="ProtNLM"/>
    </source>
</evidence>